<dbReference type="InterPro" id="IPR003439">
    <property type="entry name" value="ABC_transporter-like_ATP-bd"/>
</dbReference>
<accession>A0A9D1UCD3</accession>
<dbReference type="RefSeq" id="WP_318702418.1">
    <property type="nucleotide sequence ID" value="NZ_CALWMU010000075.1"/>
</dbReference>
<dbReference type="InterPro" id="IPR050319">
    <property type="entry name" value="ABC_transp_ATP-bind"/>
</dbReference>
<gene>
    <name evidence="6" type="ORF">H9742_14030</name>
</gene>
<dbReference type="Gene3D" id="3.40.50.300">
    <property type="entry name" value="P-loop containing nucleotide triphosphate hydrolases"/>
    <property type="match status" value="1"/>
</dbReference>
<evidence type="ECO:0000256" key="1">
    <source>
        <dbReference type="ARBA" id="ARBA00005417"/>
    </source>
</evidence>
<organism evidence="6 7">
    <name type="scientific">Candidatus Acetatifactor stercoripullorum</name>
    <dbReference type="NCBI Taxonomy" id="2838414"/>
    <lineage>
        <taxon>Bacteria</taxon>
        <taxon>Bacillati</taxon>
        <taxon>Bacillota</taxon>
        <taxon>Clostridia</taxon>
        <taxon>Lachnospirales</taxon>
        <taxon>Lachnospiraceae</taxon>
        <taxon>Acetatifactor</taxon>
    </lineage>
</organism>
<dbReference type="CDD" id="cd03257">
    <property type="entry name" value="ABC_NikE_OppD_transporters"/>
    <property type="match status" value="1"/>
</dbReference>
<evidence type="ECO:0000256" key="3">
    <source>
        <dbReference type="ARBA" id="ARBA00022741"/>
    </source>
</evidence>
<dbReference type="PROSITE" id="PS50893">
    <property type="entry name" value="ABC_TRANSPORTER_2"/>
    <property type="match status" value="1"/>
</dbReference>
<proteinExistence type="inferred from homology"/>
<dbReference type="Pfam" id="PF00005">
    <property type="entry name" value="ABC_tran"/>
    <property type="match status" value="1"/>
</dbReference>
<sequence length="338" mass="38733">MQTNEKKVLLRIQDVKQYFPIKKTHFREKQKYVKANDGITLDIYEGETFGLVGESGCGKSTFGRTILQLYPQTHGEILYQKDGEWVDLKAQDRESMRSLRKELQIVFQDPYSSLNPRMTVGQIIGEGLLSHGMFKRGDGAMKDYIFQIMEDCGLSTYMFGRYPHQFSGGQRQRIGIARSLALRPRFVVCDEAVSALDVSIQSQILNLLRDLKEKDNLTYLFITHDLSVVKYVSDRIGVMYLGNLVEVSETGELFENTMHPYTEALLSAIPTTDVNDRKKERILLEGDIPSPVNPPRGCKFHTRCRYCQEVCTQQEPEWTNVGKGHYVACHFPLGRKEK</sequence>
<keyword evidence="3" id="KW-0547">Nucleotide-binding</keyword>
<keyword evidence="4 6" id="KW-0067">ATP-binding</keyword>
<dbReference type="PANTHER" id="PTHR43776:SF8">
    <property type="entry name" value="ABC TRANSPORTER, ATP-BINDING PROTEIN"/>
    <property type="match status" value="1"/>
</dbReference>
<keyword evidence="2" id="KW-0813">Transport</keyword>
<dbReference type="InterPro" id="IPR017871">
    <property type="entry name" value="ABC_transporter-like_CS"/>
</dbReference>
<dbReference type="SUPFAM" id="SSF52540">
    <property type="entry name" value="P-loop containing nucleoside triphosphate hydrolases"/>
    <property type="match status" value="1"/>
</dbReference>
<dbReference type="Proteomes" id="UP000824265">
    <property type="component" value="Unassembled WGS sequence"/>
</dbReference>
<evidence type="ECO:0000259" key="5">
    <source>
        <dbReference type="PROSITE" id="PS50893"/>
    </source>
</evidence>
<comment type="similarity">
    <text evidence="1">Belongs to the ABC transporter superfamily.</text>
</comment>
<dbReference type="PROSITE" id="PS00211">
    <property type="entry name" value="ABC_TRANSPORTER_1"/>
    <property type="match status" value="1"/>
</dbReference>
<dbReference type="PANTHER" id="PTHR43776">
    <property type="entry name" value="TRANSPORT ATP-BINDING PROTEIN"/>
    <property type="match status" value="1"/>
</dbReference>
<feature type="domain" description="ABC transporter" evidence="5">
    <location>
        <begin position="10"/>
        <end position="266"/>
    </location>
</feature>
<dbReference type="EMBL" id="DXGH01000073">
    <property type="protein sequence ID" value="HIW82617.1"/>
    <property type="molecule type" value="Genomic_DNA"/>
</dbReference>
<dbReference type="GO" id="GO:0055085">
    <property type="term" value="P:transmembrane transport"/>
    <property type="evidence" value="ECO:0007669"/>
    <property type="project" value="UniProtKB-ARBA"/>
</dbReference>
<dbReference type="GO" id="GO:0015833">
    <property type="term" value="P:peptide transport"/>
    <property type="evidence" value="ECO:0007669"/>
    <property type="project" value="InterPro"/>
</dbReference>
<dbReference type="GO" id="GO:0005524">
    <property type="term" value="F:ATP binding"/>
    <property type="evidence" value="ECO:0007669"/>
    <property type="project" value="UniProtKB-KW"/>
</dbReference>
<dbReference type="FunFam" id="3.40.50.300:FF:000016">
    <property type="entry name" value="Oligopeptide ABC transporter ATP-binding component"/>
    <property type="match status" value="1"/>
</dbReference>
<dbReference type="InterPro" id="IPR013563">
    <property type="entry name" value="Oligopep_ABC_C"/>
</dbReference>
<evidence type="ECO:0000313" key="6">
    <source>
        <dbReference type="EMBL" id="HIW82617.1"/>
    </source>
</evidence>
<reference evidence="6" key="1">
    <citation type="journal article" date="2021" name="PeerJ">
        <title>Extensive microbial diversity within the chicken gut microbiome revealed by metagenomics and culture.</title>
        <authorList>
            <person name="Gilroy R."/>
            <person name="Ravi A."/>
            <person name="Getino M."/>
            <person name="Pursley I."/>
            <person name="Horton D.L."/>
            <person name="Alikhan N.F."/>
            <person name="Baker D."/>
            <person name="Gharbi K."/>
            <person name="Hall N."/>
            <person name="Watson M."/>
            <person name="Adriaenssens E.M."/>
            <person name="Foster-Nyarko E."/>
            <person name="Jarju S."/>
            <person name="Secka A."/>
            <person name="Antonio M."/>
            <person name="Oren A."/>
            <person name="Chaudhuri R.R."/>
            <person name="La Ragione R."/>
            <person name="Hildebrand F."/>
            <person name="Pallen M.J."/>
        </authorList>
    </citation>
    <scope>NUCLEOTIDE SEQUENCE</scope>
    <source>
        <strain evidence="6">CHK195-6426</strain>
    </source>
</reference>
<dbReference type="AlphaFoldDB" id="A0A9D1UCD3"/>
<name>A0A9D1UCD3_9FIRM</name>
<dbReference type="InterPro" id="IPR003593">
    <property type="entry name" value="AAA+_ATPase"/>
</dbReference>
<comment type="caution">
    <text evidence="6">The sequence shown here is derived from an EMBL/GenBank/DDBJ whole genome shotgun (WGS) entry which is preliminary data.</text>
</comment>
<dbReference type="GO" id="GO:0016887">
    <property type="term" value="F:ATP hydrolysis activity"/>
    <property type="evidence" value="ECO:0007669"/>
    <property type="project" value="InterPro"/>
</dbReference>
<evidence type="ECO:0000256" key="2">
    <source>
        <dbReference type="ARBA" id="ARBA00022448"/>
    </source>
</evidence>
<protein>
    <submittedName>
        <fullName evidence="6">ATP-binding cassette domain-containing protein</fullName>
    </submittedName>
</protein>
<dbReference type="NCBIfam" id="TIGR01727">
    <property type="entry name" value="oligo_HPY"/>
    <property type="match status" value="1"/>
</dbReference>
<dbReference type="InterPro" id="IPR027417">
    <property type="entry name" value="P-loop_NTPase"/>
</dbReference>
<evidence type="ECO:0000313" key="7">
    <source>
        <dbReference type="Proteomes" id="UP000824265"/>
    </source>
</evidence>
<dbReference type="Pfam" id="PF08352">
    <property type="entry name" value="oligo_HPY"/>
    <property type="match status" value="1"/>
</dbReference>
<evidence type="ECO:0000256" key="4">
    <source>
        <dbReference type="ARBA" id="ARBA00022840"/>
    </source>
</evidence>
<reference evidence="6" key="2">
    <citation type="submission" date="2021-04" db="EMBL/GenBank/DDBJ databases">
        <authorList>
            <person name="Gilroy R."/>
        </authorList>
    </citation>
    <scope>NUCLEOTIDE SEQUENCE</scope>
    <source>
        <strain evidence="6">CHK195-6426</strain>
    </source>
</reference>
<dbReference type="SMART" id="SM00382">
    <property type="entry name" value="AAA"/>
    <property type="match status" value="1"/>
</dbReference>